<feature type="non-terminal residue" evidence="1">
    <location>
        <position position="76"/>
    </location>
</feature>
<proteinExistence type="predicted"/>
<dbReference type="EMBL" id="BLLF01000827">
    <property type="protein sequence ID" value="GFH15266.1"/>
    <property type="molecule type" value="Genomic_DNA"/>
</dbReference>
<organism evidence="1 2">
    <name type="scientific">Haematococcus lacustris</name>
    <name type="common">Green alga</name>
    <name type="synonym">Haematococcus pluvialis</name>
    <dbReference type="NCBI Taxonomy" id="44745"/>
    <lineage>
        <taxon>Eukaryota</taxon>
        <taxon>Viridiplantae</taxon>
        <taxon>Chlorophyta</taxon>
        <taxon>core chlorophytes</taxon>
        <taxon>Chlorophyceae</taxon>
        <taxon>CS clade</taxon>
        <taxon>Chlamydomonadales</taxon>
        <taxon>Haematococcaceae</taxon>
        <taxon>Haematococcus</taxon>
    </lineage>
</organism>
<evidence type="ECO:0000313" key="1">
    <source>
        <dbReference type="EMBL" id="GFH15266.1"/>
    </source>
</evidence>
<keyword evidence="2" id="KW-1185">Reference proteome</keyword>
<evidence type="ECO:0000313" key="2">
    <source>
        <dbReference type="Proteomes" id="UP000485058"/>
    </source>
</evidence>
<gene>
    <name evidence="1" type="ORF">HaLaN_11463</name>
</gene>
<protein>
    <submittedName>
        <fullName evidence="1">Uncharacterized protein</fullName>
    </submittedName>
</protein>
<accession>A0A699Z7L9</accession>
<dbReference type="AlphaFoldDB" id="A0A699Z7L9"/>
<sequence>HPRSACGHPCPSGTTLRHRLSSSKRCQYLIQRCKSCRSYWHSWRQMNKPSLLCSVLRWRKPGWRLPVTWKHMQNVG</sequence>
<name>A0A699Z7L9_HAELA</name>
<feature type="non-terminal residue" evidence="1">
    <location>
        <position position="1"/>
    </location>
</feature>
<dbReference type="Proteomes" id="UP000485058">
    <property type="component" value="Unassembled WGS sequence"/>
</dbReference>
<reference evidence="1 2" key="1">
    <citation type="submission" date="2020-02" db="EMBL/GenBank/DDBJ databases">
        <title>Draft genome sequence of Haematococcus lacustris strain NIES-144.</title>
        <authorList>
            <person name="Morimoto D."/>
            <person name="Nakagawa S."/>
            <person name="Yoshida T."/>
            <person name="Sawayama S."/>
        </authorList>
    </citation>
    <scope>NUCLEOTIDE SEQUENCE [LARGE SCALE GENOMIC DNA]</scope>
    <source>
        <strain evidence="1 2">NIES-144</strain>
    </source>
</reference>
<comment type="caution">
    <text evidence="1">The sequence shown here is derived from an EMBL/GenBank/DDBJ whole genome shotgun (WGS) entry which is preliminary data.</text>
</comment>